<dbReference type="GO" id="GO:0061630">
    <property type="term" value="F:ubiquitin protein ligase activity"/>
    <property type="evidence" value="ECO:0007669"/>
    <property type="project" value="UniProtKB-EC"/>
</dbReference>
<evidence type="ECO:0000313" key="10">
    <source>
        <dbReference type="EMBL" id="KAB8279776.1"/>
    </source>
</evidence>
<dbReference type="InterPro" id="IPR013083">
    <property type="entry name" value="Znf_RING/FYVE/PHD"/>
</dbReference>
<protein>
    <recommendedName>
        <fullName evidence="2">RBR-type E3 ubiquitin transferase</fullName>
        <ecNumber evidence="2">2.3.2.31</ecNumber>
    </recommendedName>
</protein>
<dbReference type="EMBL" id="ML732764">
    <property type="protein sequence ID" value="KAB8279776.1"/>
    <property type="molecule type" value="Genomic_DNA"/>
</dbReference>
<sequence length="205" mass="23480">MTKDFPAQIVRYQICAEEVSVLDITKLSCGDHYCRDCLKHFFELSIRGESHFPPRCCRQLIPLESVEVFLDTDAVERFEERRLEVEALDRTYCSLASCAMFIHPTCITDDRATCPTCQTVTCSICKCKYHNGDCPKDSSLQDFLSIAKTNGLQCCYLCGRMVELEAGCNHITCYCGAHFCYFCGQKWKTCPCNPWEEHGWLPPDY</sequence>
<dbReference type="GO" id="GO:0008270">
    <property type="term" value="F:zinc ion binding"/>
    <property type="evidence" value="ECO:0007669"/>
    <property type="project" value="UniProtKB-KW"/>
</dbReference>
<dbReference type="InterPro" id="IPR031127">
    <property type="entry name" value="E3_UB_ligase_RBR"/>
</dbReference>
<dbReference type="InterPro" id="IPR002867">
    <property type="entry name" value="IBR_dom"/>
</dbReference>
<dbReference type="CDD" id="cd22584">
    <property type="entry name" value="Rcat_RBR_unk"/>
    <property type="match status" value="1"/>
</dbReference>
<keyword evidence="4" id="KW-0479">Metal-binding</keyword>
<dbReference type="Gene3D" id="1.20.120.1750">
    <property type="match status" value="1"/>
</dbReference>
<evidence type="ECO:0000256" key="4">
    <source>
        <dbReference type="ARBA" id="ARBA00022723"/>
    </source>
</evidence>
<dbReference type="PANTHER" id="PTHR11685">
    <property type="entry name" value="RBR FAMILY RING FINGER AND IBR DOMAIN-CONTAINING"/>
    <property type="match status" value="1"/>
</dbReference>
<gene>
    <name evidence="10" type="ORF">BDV30DRAFT_222258</name>
</gene>
<keyword evidence="5" id="KW-0677">Repeat</keyword>
<feature type="domain" description="RING-type" evidence="9">
    <location>
        <begin position="8"/>
        <end position="201"/>
    </location>
</feature>
<dbReference type="Gene3D" id="3.30.40.10">
    <property type="entry name" value="Zinc/RING finger domain, C3HC4 (zinc finger)"/>
    <property type="match status" value="1"/>
</dbReference>
<evidence type="ECO:0000256" key="5">
    <source>
        <dbReference type="ARBA" id="ARBA00022737"/>
    </source>
</evidence>
<keyword evidence="6" id="KW-0863">Zinc-finger</keyword>
<dbReference type="EC" id="2.3.2.31" evidence="2"/>
<keyword evidence="3" id="KW-0808">Transferase</keyword>
<dbReference type="Pfam" id="PF01485">
    <property type="entry name" value="IBR"/>
    <property type="match status" value="1"/>
</dbReference>
<proteinExistence type="predicted"/>
<evidence type="ECO:0000256" key="3">
    <source>
        <dbReference type="ARBA" id="ARBA00022679"/>
    </source>
</evidence>
<evidence type="ECO:0000313" key="11">
    <source>
        <dbReference type="Proteomes" id="UP000326289"/>
    </source>
</evidence>
<dbReference type="SUPFAM" id="SSF57850">
    <property type="entry name" value="RING/U-box"/>
    <property type="match status" value="2"/>
</dbReference>
<reference evidence="10 11" key="1">
    <citation type="submission" date="2019-04" db="EMBL/GenBank/DDBJ databases">
        <title>Fungal friends and foes A comparative genomics study of 23 Aspergillus species from section Flavi.</title>
        <authorList>
            <consortium name="DOE Joint Genome Institute"/>
            <person name="Kjaerbolling I."/>
            <person name="Vesth T.C."/>
            <person name="Frisvad J.C."/>
            <person name="Nybo J.L."/>
            <person name="Theobald S."/>
            <person name="Kildgaard S."/>
            <person name="Petersen T.I."/>
            <person name="Kuo A."/>
            <person name="Sato A."/>
            <person name="Lyhne E.K."/>
            <person name="Kogle M.E."/>
            <person name="Wiebenga A."/>
            <person name="Kun R.S."/>
            <person name="Lubbers R.J."/>
            <person name="Makela M.R."/>
            <person name="Barry K."/>
            <person name="Chovatia M."/>
            <person name="Clum A."/>
            <person name="Daum C."/>
            <person name="Haridas S."/>
            <person name="He G."/>
            <person name="LaButti K."/>
            <person name="Lipzen A."/>
            <person name="Mondo S."/>
            <person name="Pangilinan J."/>
            <person name="Riley R."/>
            <person name="Salamov A."/>
            <person name="Simmons B.A."/>
            <person name="Magnuson J.K."/>
            <person name="Henrissat B."/>
            <person name="Mortensen U.H."/>
            <person name="Larsen T.O."/>
            <person name="De vries R.P."/>
            <person name="Grigoriev I.V."/>
            <person name="Machida M."/>
            <person name="Baker S.E."/>
            <person name="Andersen M.R."/>
        </authorList>
    </citation>
    <scope>NUCLEOTIDE SEQUENCE [LARGE SCALE GENOMIC DNA]</scope>
    <source>
        <strain evidence="10 11">CBS 117635</strain>
    </source>
</reference>
<evidence type="ECO:0000256" key="2">
    <source>
        <dbReference type="ARBA" id="ARBA00012251"/>
    </source>
</evidence>
<comment type="catalytic activity">
    <reaction evidence="1">
        <text>[E2 ubiquitin-conjugating enzyme]-S-ubiquitinyl-L-cysteine + [acceptor protein]-L-lysine = [E2 ubiquitin-conjugating enzyme]-L-cysteine + [acceptor protein]-N(6)-ubiquitinyl-L-lysine.</text>
        <dbReference type="EC" id="2.3.2.31"/>
    </reaction>
</comment>
<dbReference type="PROSITE" id="PS51873">
    <property type="entry name" value="TRIAD"/>
    <property type="match status" value="1"/>
</dbReference>
<keyword evidence="11" id="KW-1185">Reference proteome</keyword>
<dbReference type="CDD" id="cd20335">
    <property type="entry name" value="BRcat_RBR"/>
    <property type="match status" value="1"/>
</dbReference>
<dbReference type="Proteomes" id="UP000326289">
    <property type="component" value="Unassembled WGS sequence"/>
</dbReference>
<dbReference type="SMART" id="SM00647">
    <property type="entry name" value="IBR"/>
    <property type="match status" value="2"/>
</dbReference>
<evidence type="ECO:0000256" key="1">
    <source>
        <dbReference type="ARBA" id="ARBA00001798"/>
    </source>
</evidence>
<evidence type="ECO:0000256" key="7">
    <source>
        <dbReference type="ARBA" id="ARBA00022786"/>
    </source>
</evidence>
<keyword evidence="7" id="KW-0833">Ubl conjugation pathway</keyword>
<keyword evidence="8" id="KW-0862">Zinc</keyword>
<dbReference type="InterPro" id="IPR044066">
    <property type="entry name" value="TRIAD_supradom"/>
</dbReference>
<evidence type="ECO:0000256" key="6">
    <source>
        <dbReference type="ARBA" id="ARBA00022771"/>
    </source>
</evidence>
<dbReference type="AlphaFoldDB" id="A0A5N6JLI4"/>
<organism evidence="10 11">
    <name type="scientific">Aspergillus minisclerotigenes</name>
    <dbReference type="NCBI Taxonomy" id="656917"/>
    <lineage>
        <taxon>Eukaryota</taxon>
        <taxon>Fungi</taxon>
        <taxon>Dikarya</taxon>
        <taxon>Ascomycota</taxon>
        <taxon>Pezizomycotina</taxon>
        <taxon>Eurotiomycetes</taxon>
        <taxon>Eurotiomycetidae</taxon>
        <taxon>Eurotiales</taxon>
        <taxon>Aspergillaceae</taxon>
        <taxon>Aspergillus</taxon>
        <taxon>Aspergillus subgen. Circumdati</taxon>
    </lineage>
</organism>
<accession>A0A5N6JLI4</accession>
<evidence type="ECO:0000259" key="9">
    <source>
        <dbReference type="PROSITE" id="PS51873"/>
    </source>
</evidence>
<name>A0A5N6JLI4_9EURO</name>
<dbReference type="GO" id="GO:0016567">
    <property type="term" value="P:protein ubiquitination"/>
    <property type="evidence" value="ECO:0007669"/>
    <property type="project" value="InterPro"/>
</dbReference>
<evidence type="ECO:0000256" key="8">
    <source>
        <dbReference type="ARBA" id="ARBA00022833"/>
    </source>
</evidence>